<reference evidence="2" key="1">
    <citation type="submission" date="2018-01" db="EMBL/GenBank/DDBJ databases">
        <title>An insight into the sialome of Amazonian anophelines.</title>
        <authorList>
            <person name="Ribeiro J.M."/>
            <person name="Scarpassa V."/>
            <person name="Calvo E."/>
        </authorList>
    </citation>
    <scope>NUCLEOTIDE SEQUENCE</scope>
    <source>
        <tissue evidence="2">Salivary glands</tissue>
    </source>
</reference>
<evidence type="ECO:0000313" key="2">
    <source>
        <dbReference type="EMBL" id="MBW47284.1"/>
    </source>
</evidence>
<dbReference type="AlphaFoldDB" id="A0A2M4B2M0"/>
<feature type="chain" id="PRO_5014960513" evidence="1">
    <location>
        <begin position="19"/>
        <end position="72"/>
    </location>
</feature>
<protein>
    <submittedName>
        <fullName evidence="2">Putative secreted protein</fullName>
    </submittedName>
</protein>
<proteinExistence type="predicted"/>
<evidence type="ECO:0000256" key="1">
    <source>
        <dbReference type="SAM" id="SignalP"/>
    </source>
</evidence>
<dbReference type="EMBL" id="GGFK01013963">
    <property type="protein sequence ID" value="MBW47284.1"/>
    <property type="molecule type" value="Transcribed_RNA"/>
</dbReference>
<keyword evidence="1" id="KW-0732">Signal</keyword>
<name>A0A2M4B2M0_9DIPT</name>
<sequence>MVITVAVAVVAVSGVGRCGQKVTRWRTVRNQRTEESSYHFQKWLKNDLPAQDEIDYAHDGCLMVLVYITQRD</sequence>
<organism evidence="2">
    <name type="scientific">Anopheles triannulatus</name>
    <dbReference type="NCBI Taxonomy" id="58253"/>
    <lineage>
        <taxon>Eukaryota</taxon>
        <taxon>Metazoa</taxon>
        <taxon>Ecdysozoa</taxon>
        <taxon>Arthropoda</taxon>
        <taxon>Hexapoda</taxon>
        <taxon>Insecta</taxon>
        <taxon>Pterygota</taxon>
        <taxon>Neoptera</taxon>
        <taxon>Endopterygota</taxon>
        <taxon>Diptera</taxon>
        <taxon>Nematocera</taxon>
        <taxon>Culicoidea</taxon>
        <taxon>Culicidae</taxon>
        <taxon>Anophelinae</taxon>
        <taxon>Anopheles</taxon>
    </lineage>
</organism>
<accession>A0A2M4B2M0</accession>
<feature type="signal peptide" evidence="1">
    <location>
        <begin position="1"/>
        <end position="18"/>
    </location>
</feature>